<dbReference type="EMBL" id="CADCTY010001541">
    <property type="protein sequence ID" value="CAA9375238.1"/>
    <property type="molecule type" value="Genomic_DNA"/>
</dbReference>
<sequence length="333" mass="34423">MLTGSGVQISPRNVAVREAIAAPGGTLLRGNVLTNAFPPVPATPSPSLADRVRSLAPPDRALPPTVSPVPQGSTVSAPSPSSPASVPVVALPSVSDAPALSQPSAPPDVALPPMPAPLPSSLTPDCGVACPTPLQPINNNPSTPIVVFPATGDQTNSIVLPKALPQYPTQTTTSQASPVQTSLNQARSTQANLIQTSSTQAGSAQASAASSMKPFLPVNDPEESLSEDAIEDMNQASARSRRLAAIKKQVQKRWKPQPQLASQLRYRLLLDTKGAIQEVVPIGQVAATYLADLNLAPAAEPTAKRTVPGFEVTLTLSPDGTVEVIQNSLTLKN</sequence>
<gene>
    <name evidence="2" type="ORF">AVDCRST_MAG94-4484</name>
</gene>
<evidence type="ECO:0000256" key="1">
    <source>
        <dbReference type="SAM" id="MobiDB-lite"/>
    </source>
</evidence>
<feature type="region of interest" description="Disordered" evidence="1">
    <location>
        <begin position="196"/>
        <end position="215"/>
    </location>
</feature>
<feature type="compositionally biased region" description="Low complexity" evidence="1">
    <location>
        <begin position="196"/>
        <end position="211"/>
    </location>
</feature>
<evidence type="ECO:0000313" key="2">
    <source>
        <dbReference type="EMBL" id="CAA9375238.1"/>
    </source>
</evidence>
<proteinExistence type="predicted"/>
<feature type="compositionally biased region" description="Low complexity" evidence="1">
    <location>
        <begin position="75"/>
        <end position="87"/>
    </location>
</feature>
<feature type="region of interest" description="Disordered" evidence="1">
    <location>
        <begin position="34"/>
        <end position="87"/>
    </location>
</feature>
<protein>
    <submittedName>
        <fullName evidence="2">Uncharacterized protein</fullName>
    </submittedName>
</protein>
<dbReference type="AlphaFoldDB" id="A0A6J4N625"/>
<name>A0A6J4N625_9CYAN</name>
<organism evidence="2">
    <name type="scientific">uncultured Leptolyngbya sp</name>
    <dbReference type="NCBI Taxonomy" id="332963"/>
    <lineage>
        <taxon>Bacteria</taxon>
        <taxon>Bacillati</taxon>
        <taxon>Cyanobacteriota</taxon>
        <taxon>Cyanophyceae</taxon>
        <taxon>Leptolyngbyales</taxon>
        <taxon>Leptolyngbyaceae</taxon>
        <taxon>Leptolyngbya group</taxon>
        <taxon>Leptolyngbya</taxon>
        <taxon>environmental samples</taxon>
    </lineage>
</organism>
<reference evidence="2" key="1">
    <citation type="submission" date="2020-02" db="EMBL/GenBank/DDBJ databases">
        <authorList>
            <person name="Meier V. D."/>
        </authorList>
    </citation>
    <scope>NUCLEOTIDE SEQUENCE</scope>
    <source>
        <strain evidence="2">AVDCRST_MAG94</strain>
    </source>
</reference>
<accession>A0A6J4N625</accession>